<name>A0ABV9Q346_9BACL</name>
<accession>A0ABV9Q346</accession>
<organism evidence="1 2">
    <name type="scientific">Effusibacillus consociatus</name>
    <dbReference type="NCBI Taxonomy" id="1117041"/>
    <lineage>
        <taxon>Bacteria</taxon>
        <taxon>Bacillati</taxon>
        <taxon>Bacillota</taxon>
        <taxon>Bacilli</taxon>
        <taxon>Bacillales</taxon>
        <taxon>Alicyclobacillaceae</taxon>
        <taxon>Effusibacillus</taxon>
    </lineage>
</organism>
<dbReference type="Gene3D" id="1.20.58.1000">
    <property type="entry name" value="Metal-sensitive repressor, helix protomer"/>
    <property type="match status" value="1"/>
</dbReference>
<protein>
    <submittedName>
        <fullName evidence="1">Metal-sensitive transcriptional regulator</fullName>
    </submittedName>
</protein>
<dbReference type="RefSeq" id="WP_380025609.1">
    <property type="nucleotide sequence ID" value="NZ_JBHSHC010000082.1"/>
</dbReference>
<dbReference type="InterPro" id="IPR003735">
    <property type="entry name" value="Metal_Tscrpt_repr"/>
</dbReference>
<dbReference type="Pfam" id="PF02583">
    <property type="entry name" value="Trns_repr_metal"/>
    <property type="match status" value="1"/>
</dbReference>
<comment type="caution">
    <text evidence="1">The sequence shown here is derived from an EMBL/GenBank/DDBJ whole genome shotgun (WGS) entry which is preliminary data.</text>
</comment>
<sequence>MKDTLNNFTEYDDSIKHRLRRIEGQIRGVLNMIDQEKECRDVITQLTAIRSAVDRAIVLVLASNMEVCIREELQKGNNPEKVVQEWIDLLMKSR</sequence>
<proteinExistence type="predicted"/>
<dbReference type="CDD" id="cd10155">
    <property type="entry name" value="BsYrkD-like_DUF156"/>
    <property type="match status" value="1"/>
</dbReference>
<reference evidence="2" key="1">
    <citation type="journal article" date="2019" name="Int. J. Syst. Evol. Microbiol.">
        <title>The Global Catalogue of Microorganisms (GCM) 10K type strain sequencing project: providing services to taxonomists for standard genome sequencing and annotation.</title>
        <authorList>
            <consortium name="The Broad Institute Genomics Platform"/>
            <consortium name="The Broad Institute Genome Sequencing Center for Infectious Disease"/>
            <person name="Wu L."/>
            <person name="Ma J."/>
        </authorList>
    </citation>
    <scope>NUCLEOTIDE SEQUENCE [LARGE SCALE GENOMIC DNA]</scope>
    <source>
        <strain evidence="2">WYCCWR 12678</strain>
    </source>
</reference>
<gene>
    <name evidence="1" type="ORF">ACFO8Q_09980</name>
</gene>
<dbReference type="PANTHER" id="PTHR33677">
    <property type="entry name" value="TRANSCRIPTIONAL REPRESSOR FRMR-RELATED"/>
    <property type="match status" value="1"/>
</dbReference>
<evidence type="ECO:0000313" key="1">
    <source>
        <dbReference type="EMBL" id="MFC4767687.1"/>
    </source>
</evidence>
<evidence type="ECO:0000313" key="2">
    <source>
        <dbReference type="Proteomes" id="UP001596002"/>
    </source>
</evidence>
<keyword evidence="2" id="KW-1185">Reference proteome</keyword>
<dbReference type="Proteomes" id="UP001596002">
    <property type="component" value="Unassembled WGS sequence"/>
</dbReference>
<dbReference type="EMBL" id="JBHSHC010000082">
    <property type="protein sequence ID" value="MFC4767687.1"/>
    <property type="molecule type" value="Genomic_DNA"/>
</dbReference>
<dbReference type="PANTHER" id="PTHR33677:SF5">
    <property type="entry name" value="TRANSCRIPTIONAL REPRESSOR FRMR"/>
    <property type="match status" value="1"/>
</dbReference>
<dbReference type="InterPro" id="IPR038390">
    <property type="entry name" value="Metal_Tscrpt_repr_sf"/>
</dbReference>